<dbReference type="PIRSF" id="PIRSF038471">
    <property type="entry name" value="MreC"/>
    <property type="match status" value="1"/>
</dbReference>
<keyword evidence="3 5" id="KW-0133">Cell shape</keyword>
<evidence type="ECO:0000256" key="6">
    <source>
        <dbReference type="SAM" id="Coils"/>
    </source>
</evidence>
<name>A0A7D4SJ22_9GAMM</name>
<dbReference type="Gene3D" id="2.40.10.350">
    <property type="entry name" value="Rod shape-determining protein MreC, domain 2"/>
    <property type="match status" value="1"/>
</dbReference>
<accession>A0A7D4SJ22</accession>
<keyword evidence="6" id="KW-0175">Coiled coil</keyword>
<dbReference type="InterPro" id="IPR042177">
    <property type="entry name" value="Cell/Rod_1"/>
</dbReference>
<dbReference type="Gene3D" id="2.40.10.340">
    <property type="entry name" value="Rod shape-determining protein MreC, domain 1"/>
    <property type="match status" value="1"/>
</dbReference>
<feature type="region of interest" description="Disordered" evidence="7">
    <location>
        <begin position="267"/>
        <end position="295"/>
    </location>
</feature>
<evidence type="ECO:0000256" key="1">
    <source>
        <dbReference type="ARBA" id="ARBA00009369"/>
    </source>
</evidence>
<evidence type="ECO:0000256" key="7">
    <source>
        <dbReference type="SAM" id="MobiDB-lite"/>
    </source>
</evidence>
<dbReference type="GO" id="GO:0008360">
    <property type="term" value="P:regulation of cell shape"/>
    <property type="evidence" value="ECO:0007669"/>
    <property type="project" value="UniProtKB-KW"/>
</dbReference>
<comment type="similarity">
    <text evidence="1 5">Belongs to the MreC family.</text>
</comment>
<sequence>MHFLVAFILSLSVIAADRYGDFMGDFRSALLTLLDPVERIAQAPKLIYDNLTTDFTSYDELKLENERLKAELLLLNAKQQQLLKMEQEVGRLRALLGTTGQVNNATFQIATVNYFSNNPLSQFITINKGRMDGVQPKQTVIDAKGIIGQVVTTTPSSSRILLITDPAHQIPVRIQRTGQRGILSGSGYDATQLNFIPKSSEVRVGDLLESSGLGGVFPSGYPVAVVTKVISQDSAPYYEIHASPLGELHQAQQVLILKQYRDSLTEIKTQPSETSEQDAQKESNAETEQTKATEN</sequence>
<dbReference type="InterPro" id="IPR007221">
    <property type="entry name" value="MreC"/>
</dbReference>
<feature type="domain" description="Rod shape-determining protein MreC beta-barrel core" evidence="8">
    <location>
        <begin position="116"/>
        <end position="258"/>
    </location>
</feature>
<evidence type="ECO:0000256" key="2">
    <source>
        <dbReference type="ARBA" id="ARBA00013855"/>
    </source>
</evidence>
<dbReference type="AlphaFoldDB" id="A0A7D4SJ22"/>
<feature type="compositionally biased region" description="Basic and acidic residues" evidence="7">
    <location>
        <begin position="278"/>
        <end position="295"/>
    </location>
</feature>
<dbReference type="InterPro" id="IPR055342">
    <property type="entry name" value="MreC_beta-barrel_core"/>
</dbReference>
<evidence type="ECO:0000259" key="8">
    <source>
        <dbReference type="Pfam" id="PF04085"/>
    </source>
</evidence>
<feature type="coiled-coil region" evidence="6">
    <location>
        <begin position="58"/>
        <end position="95"/>
    </location>
</feature>
<evidence type="ECO:0000256" key="5">
    <source>
        <dbReference type="PIRNR" id="PIRNR038471"/>
    </source>
</evidence>
<dbReference type="InterPro" id="IPR042175">
    <property type="entry name" value="Cell/Rod_MreC_2"/>
</dbReference>
<evidence type="ECO:0000313" key="10">
    <source>
        <dbReference type="Proteomes" id="UP000504724"/>
    </source>
</evidence>
<dbReference type="Pfam" id="PF04085">
    <property type="entry name" value="MreC"/>
    <property type="match status" value="1"/>
</dbReference>
<evidence type="ECO:0000313" key="9">
    <source>
        <dbReference type="EMBL" id="QKI90340.1"/>
    </source>
</evidence>
<dbReference type="RefSeq" id="WP_173287054.1">
    <property type="nucleotide sequence ID" value="NZ_CP054020.1"/>
</dbReference>
<dbReference type="PANTHER" id="PTHR34138">
    <property type="entry name" value="CELL SHAPE-DETERMINING PROTEIN MREC"/>
    <property type="match status" value="1"/>
</dbReference>
<dbReference type="Proteomes" id="UP000504724">
    <property type="component" value="Chromosome"/>
</dbReference>
<dbReference type="KEGG" id="txa:HQN79_08885"/>
<dbReference type="EMBL" id="CP054020">
    <property type="protein sequence ID" value="QKI90340.1"/>
    <property type="molecule type" value="Genomic_DNA"/>
</dbReference>
<protein>
    <recommendedName>
        <fullName evidence="2 5">Cell shape-determining protein MreC</fullName>
    </recommendedName>
    <alternativeName>
        <fullName evidence="4 5">Cell shape protein MreC</fullName>
    </alternativeName>
</protein>
<dbReference type="PANTHER" id="PTHR34138:SF1">
    <property type="entry name" value="CELL SHAPE-DETERMINING PROTEIN MREC"/>
    <property type="match status" value="1"/>
</dbReference>
<keyword evidence="10" id="KW-1185">Reference proteome</keyword>
<dbReference type="GO" id="GO:0005886">
    <property type="term" value="C:plasma membrane"/>
    <property type="evidence" value="ECO:0007669"/>
    <property type="project" value="TreeGrafter"/>
</dbReference>
<evidence type="ECO:0000256" key="3">
    <source>
        <dbReference type="ARBA" id="ARBA00022960"/>
    </source>
</evidence>
<evidence type="ECO:0000256" key="4">
    <source>
        <dbReference type="ARBA" id="ARBA00032089"/>
    </source>
</evidence>
<proteinExistence type="inferred from homology"/>
<organism evidence="9 10">
    <name type="scientific">Thiomicrorhabdus xiamenensis</name>
    <dbReference type="NCBI Taxonomy" id="2739063"/>
    <lineage>
        <taxon>Bacteria</taxon>
        <taxon>Pseudomonadati</taxon>
        <taxon>Pseudomonadota</taxon>
        <taxon>Gammaproteobacteria</taxon>
        <taxon>Thiotrichales</taxon>
        <taxon>Piscirickettsiaceae</taxon>
        <taxon>Thiomicrorhabdus</taxon>
    </lineage>
</organism>
<comment type="function">
    <text evidence="5">Involved in formation and maintenance of cell shape.</text>
</comment>
<gene>
    <name evidence="9" type="primary">mreC</name>
    <name evidence="9" type="ORF">HQN79_08885</name>
</gene>
<dbReference type="NCBIfam" id="TIGR00219">
    <property type="entry name" value="mreC"/>
    <property type="match status" value="1"/>
</dbReference>
<reference evidence="9 10" key="1">
    <citation type="submission" date="2020-05" db="EMBL/GenBank/DDBJ databases">
        <title>Thiomicrorhabdus sediminis sp.nov. and Thiomicrorhabdus xiamenensis sp.nov., novel sulfur-oxidizing bacteria isolated from coastal sediment.</title>
        <authorList>
            <person name="Liu X."/>
        </authorList>
    </citation>
    <scope>NUCLEOTIDE SEQUENCE [LARGE SCALE GENOMIC DNA]</scope>
    <source>
        <strain evidence="9 10">G2</strain>
    </source>
</reference>